<dbReference type="CDD" id="cd00198">
    <property type="entry name" value="vWFA"/>
    <property type="match status" value="1"/>
</dbReference>
<dbReference type="SUPFAM" id="SSF52540">
    <property type="entry name" value="P-loop containing nucleoside triphosphate hydrolases"/>
    <property type="match status" value="1"/>
</dbReference>
<evidence type="ECO:0000259" key="1">
    <source>
        <dbReference type="PROSITE" id="PS50234"/>
    </source>
</evidence>
<evidence type="ECO:0000313" key="2">
    <source>
        <dbReference type="EMBL" id="RIB18722.1"/>
    </source>
</evidence>
<dbReference type="InterPro" id="IPR036465">
    <property type="entry name" value="vWFA_dom_sf"/>
</dbReference>
<organism evidence="2 3">
    <name type="scientific">Gigaspora rosea</name>
    <dbReference type="NCBI Taxonomy" id="44941"/>
    <lineage>
        <taxon>Eukaryota</taxon>
        <taxon>Fungi</taxon>
        <taxon>Fungi incertae sedis</taxon>
        <taxon>Mucoromycota</taxon>
        <taxon>Glomeromycotina</taxon>
        <taxon>Glomeromycetes</taxon>
        <taxon>Diversisporales</taxon>
        <taxon>Gigasporaceae</taxon>
        <taxon>Gigaspora</taxon>
    </lineage>
</organism>
<protein>
    <recommendedName>
        <fullName evidence="1">VWFA domain-containing protein</fullName>
    </recommendedName>
</protein>
<dbReference type="InterPro" id="IPR002035">
    <property type="entry name" value="VWF_A"/>
</dbReference>
<dbReference type="OrthoDB" id="2343366at2759"/>
<dbReference type="PROSITE" id="PS50234">
    <property type="entry name" value="VWFA"/>
    <property type="match status" value="1"/>
</dbReference>
<keyword evidence="3" id="KW-1185">Reference proteome</keyword>
<dbReference type="Proteomes" id="UP000266673">
    <property type="component" value="Unassembled WGS sequence"/>
</dbReference>
<reference evidence="2 3" key="1">
    <citation type="submission" date="2018-06" db="EMBL/GenBank/DDBJ databases">
        <title>Comparative genomics reveals the genomic features of Rhizophagus irregularis, R. cerebriforme, R. diaphanum and Gigaspora rosea, and their symbiotic lifestyle signature.</title>
        <authorList>
            <person name="Morin E."/>
            <person name="San Clemente H."/>
            <person name="Chen E.C.H."/>
            <person name="De La Providencia I."/>
            <person name="Hainaut M."/>
            <person name="Kuo A."/>
            <person name="Kohler A."/>
            <person name="Murat C."/>
            <person name="Tang N."/>
            <person name="Roy S."/>
            <person name="Loubradou J."/>
            <person name="Henrissat B."/>
            <person name="Grigoriev I.V."/>
            <person name="Corradi N."/>
            <person name="Roux C."/>
            <person name="Martin F.M."/>
        </authorList>
    </citation>
    <scope>NUCLEOTIDE SEQUENCE [LARGE SCALE GENOMIC DNA]</scope>
    <source>
        <strain evidence="2 3">DAOM 194757</strain>
    </source>
</reference>
<dbReference type="Gene3D" id="3.40.50.410">
    <property type="entry name" value="von Willebrand factor, type A domain"/>
    <property type="match status" value="1"/>
</dbReference>
<dbReference type="EMBL" id="QKWP01000521">
    <property type="protein sequence ID" value="RIB18722.1"/>
    <property type="molecule type" value="Genomic_DNA"/>
</dbReference>
<comment type="caution">
    <text evidence="2">The sequence shown here is derived from an EMBL/GenBank/DDBJ whole genome shotgun (WGS) entry which is preliminary data.</text>
</comment>
<dbReference type="Pfam" id="PF13519">
    <property type="entry name" value="VWA_2"/>
    <property type="match status" value="1"/>
</dbReference>
<evidence type="ECO:0000313" key="3">
    <source>
        <dbReference type="Proteomes" id="UP000266673"/>
    </source>
</evidence>
<sequence>MDNQGRNIDSDLSLKSNSVSNNLENYEKINNLESSTNETANNLESSTSNGHADNEDKSFEIGTEIDQETVNSCYDLCESIPGLYRLLDLCKDKGSNGLVDKILISQQHLKKLCNEMVPNSFKSISKIQFEQLNSCHVRLIGCYGRNDLIAKLLLNKNVIDQVIYEQLLIPYEINTINPLPTLRPGIYLQKLPSISEGINSNPNQFLVIHWCENGCYEDSASSYRKKNMTNLHRYLTKLTTHQLCLMDADSDVKNFDWCLLNKNFDDENGENKEKRAFIHKFEVRKSQEQKENFELFEGFNLPLSMSNIQTSYAPKNLDGPPLHPLIVCSASNLRLLTRKMKPVTTADKCSRRIFDSLISFQEYFKQRLKIQKCALSINRNKMSIQKLQVLVEDGINVPDLFLKYNEELKEQEADKVKIVDKVSEYNLVLIEQIAYQILSQSYSHFESLISDHKNDMIQLGEKINNIDEIHPDIITTLKNEIFNISTNRWKCLKTRLIFANHCDHIKKSIVFCDEEQDFSKLVRKYKTKCFLFCASNVILPKTSQIVSKINDEAKKISDNAFVKQISVLNDEAVTNKFLNAYIEWKEQYCVQNVKRIVQDFKEIVEKNAKVKIDKNYEEKIKQIEEDYFESICEKIEAKYQTDDLIKGRLTILNLNIDEHKNKYYYLDCEVSEKLCFTIHDVNLDQSDIEEMDKKEFFIPKPRLSIYDTSFNIDPEIYEFITIAQFSRTYLLFLWNIINNKLEIYIGGIKNLQNSLDSQTAQKKLQIGRNFIIALNEPKRMIAIYENDKGLLYTYSLDDEHHNIHLQHRNIYISQWYKSNIPQITHLFFIKSTEDVCFVEKNGSARIYSLINGNFRPGTAQLPENCTRVISTPDGACFVAFVKEKFFGKTSEVEDKAIEIISEDTCTKIQVENPSDIKPKLLSTNTIELSNIDITTKNNKEIAIISQKNLDSSTESETQTFKGIDKENETISENMYTKMQIENRVDINNEAKSSSIESIDNLTESKLQQNTMIQSKINNSQALNGDIVRGYVFFLEKFNKNANKVIDIPFAYPTLELFQFCSLANKQTHLTTIDLHNNTFLSLIVKVTQTKAKYRFEQKTAKKSLGKVKIESNDPHTVFGQNTKFTNDLHVGDVLVISNENFQIIKVVDDCELKIVNQQQLIFQEWQQFNIEPRTKVNGFFDVYSMVFTKYAITTPFSENDELLKLTIVLELSSKLDIDNYKTKFQAYFRKLFEKYKKESKKPMGHLEKFSVNCINFESYDNLASEFTEHKFGDWIIDFFCLIPIQIAVAHDNDFIPIRDGFLEKTDQNVFDDGFGLIGNLSKAISFGWYESIFEHYSDLEVKVISSMGEQSCGKSYLLNHCLGTTFDGSAMRCTEGIWMSLVKIDKILYVALDFEASIERSAQEETFLQLFNAALSNLVLFKSNFVISRDISSMFQRFQDEAKYFGDDPDIFQACFCIVIKDVAFDDRAGVIEEFHSKFANIVNEEEENNFISKLYNNIMSIVAWPIFTDPSFYTSLEEFKLILNEQESQYKNARIACDWGSVKASLMTIRTLELKKFLNNAISFGYEQKNDNQFHDKNELTKYLTNRDDGTSISDNDVFLSEIFDHIKDSTKIVHDTELILFEENGNFVEISFNLRKFFEEKVYARGSIPDSEWVTNLDNFFKFIVGRRIKRVNEWFEKNLARFSKENNEVIITNFALEREINRLNLFWDICRLKCYKCGLSCLKTSRHDDNPDDASHDCLTDHECHHECEFKEAHPDGINPICEHFAAHDGKHECSFLHLCGASCIYAGKKNCQKALCAKEHGHENTKGNETHKCNSTIHYCGEPCSLNAKKTNGKYVCKNECVIEHDVHKCQKDVCPFECPIKNCQRQCGNKDHFHAFEETAIHFCGEEHDCQEKCEEDGICKILTEPTAIEDEYENKLPCCVKIPPYKFEHTGQKHVHEIKKPHKCNSGCPNDDKHIIEQENKQNFHFCDEKCPYCAYYCTKPYGHEKVDNTTTHGNMYLTTFTCEDDGFEFEGHRLTVGDRGDFVLCHKLCENARHHRHIDYCKTPDVCKSGGAKSEGSFEHIPAQLSPNPSREKDYVSHRIFWERTGFKDPYSANYLEEFKKCDHHCIDEKHDNKERSYCTQNIFHPSLDHKSETIPDGTGYISVDGHHFSCESPTKIFGNFHIIFVVDRSGSMSSNDCKPKCDNSKLIHLKDKHNNRLGAVIESVFTFIEARKNSRKSTRVGQMATDRDTVSLVLFNNSATVIFENRSLSHSEVLLEEMMKYFAEGTTDFAEGIKCASELIKKYHDPLKVNLVIFLSDGQGSLPKNELRDFCQLETNLGFTNSSIVQANDFIFMNTLEKMVKTANKYLPKCTDKDSLKCKYVLAINEIELINHFTHIAESLRKHKPTLMSK</sequence>
<dbReference type="Gene3D" id="3.40.50.300">
    <property type="entry name" value="P-loop containing nucleotide triphosphate hydrolases"/>
    <property type="match status" value="1"/>
</dbReference>
<dbReference type="PANTHER" id="PTHR22796:SF1">
    <property type="entry name" value="VWFA DOMAIN-CONTAINING PROTEIN"/>
    <property type="match status" value="1"/>
</dbReference>
<dbReference type="SMART" id="SM00327">
    <property type="entry name" value="VWA"/>
    <property type="match status" value="1"/>
</dbReference>
<accession>A0A397V9J7</accession>
<dbReference type="SUPFAM" id="SSF53300">
    <property type="entry name" value="vWA-like"/>
    <property type="match status" value="1"/>
</dbReference>
<dbReference type="PANTHER" id="PTHR22796">
    <property type="entry name" value="URG4-RELATED"/>
    <property type="match status" value="1"/>
</dbReference>
<dbReference type="InterPro" id="IPR027417">
    <property type="entry name" value="P-loop_NTPase"/>
</dbReference>
<feature type="domain" description="VWFA" evidence="1">
    <location>
        <begin position="2169"/>
        <end position="2388"/>
    </location>
</feature>
<name>A0A397V9J7_9GLOM</name>
<dbReference type="STRING" id="44941.A0A397V9J7"/>
<proteinExistence type="predicted"/>
<gene>
    <name evidence="2" type="ORF">C2G38_2183817</name>
</gene>